<dbReference type="Proteomes" id="UP000193427">
    <property type="component" value="Chromosome"/>
</dbReference>
<reference evidence="1 2" key="1">
    <citation type="submission" date="2016-04" db="EMBL/GenBank/DDBJ databases">
        <title>Complete genome sequence of natural rubber-degrading, novel Gram-negative bacterium, Rhizobacter gummiphilus strain NS21.</title>
        <authorList>
            <person name="Tabata M."/>
            <person name="Kasai D."/>
            <person name="Fukuda M."/>
        </authorList>
    </citation>
    <scope>NUCLEOTIDE SEQUENCE [LARGE SCALE GENOMIC DNA]</scope>
    <source>
        <strain evidence="1 2">NS21</strain>
    </source>
</reference>
<evidence type="ECO:0000313" key="1">
    <source>
        <dbReference type="EMBL" id="ARN22990.1"/>
    </source>
</evidence>
<gene>
    <name evidence="1" type="ORF">A4W93_25455</name>
</gene>
<sequence>MTRAIDPVTLKTAVVSVAVAALGAAAALVWLPGAAPATVVFFAVIAAIALFGATKAARVAWSLFRQLTR</sequence>
<dbReference type="EMBL" id="CP015118">
    <property type="protein sequence ID" value="ARN22990.1"/>
    <property type="molecule type" value="Genomic_DNA"/>
</dbReference>
<proteinExistence type="predicted"/>
<name>A0A1W6LFJ0_9BURK</name>
<dbReference type="RefSeq" id="WP_085753302.1">
    <property type="nucleotide sequence ID" value="NZ_BSPR01000015.1"/>
</dbReference>
<accession>A0A1W6LFJ0</accession>
<dbReference type="AlphaFoldDB" id="A0A1W6LFJ0"/>
<evidence type="ECO:0000313" key="2">
    <source>
        <dbReference type="Proteomes" id="UP000193427"/>
    </source>
</evidence>
<keyword evidence="2" id="KW-1185">Reference proteome</keyword>
<protein>
    <submittedName>
        <fullName evidence="1">Uncharacterized protein</fullName>
    </submittedName>
</protein>
<dbReference type="KEGG" id="rgu:A4W93_25455"/>
<organism evidence="1 2">
    <name type="scientific">Piscinibacter gummiphilus</name>
    <dbReference type="NCBI Taxonomy" id="946333"/>
    <lineage>
        <taxon>Bacteria</taxon>
        <taxon>Pseudomonadati</taxon>
        <taxon>Pseudomonadota</taxon>
        <taxon>Betaproteobacteria</taxon>
        <taxon>Burkholderiales</taxon>
        <taxon>Sphaerotilaceae</taxon>
        <taxon>Piscinibacter</taxon>
    </lineage>
</organism>
<dbReference type="STRING" id="946333.A4W93_25455"/>